<dbReference type="PROSITE" id="PS00839">
    <property type="entry name" value="SUMT_1"/>
    <property type="match status" value="1"/>
</dbReference>
<dbReference type="SUPFAM" id="SSF69618">
    <property type="entry name" value="HemD-like"/>
    <property type="match status" value="1"/>
</dbReference>
<dbReference type="InterPro" id="IPR035996">
    <property type="entry name" value="4pyrrol_Methylase_sf"/>
</dbReference>
<dbReference type="CDD" id="cd11642">
    <property type="entry name" value="SUMT"/>
    <property type="match status" value="1"/>
</dbReference>
<dbReference type="EC" id="2.1.1.107" evidence="2"/>
<dbReference type="AlphaFoldDB" id="W4QYN4"/>
<dbReference type="PANTHER" id="PTHR45790">
    <property type="entry name" value="SIROHEME SYNTHASE-RELATED"/>
    <property type="match status" value="1"/>
</dbReference>
<dbReference type="GO" id="GO:0032259">
    <property type="term" value="P:methylation"/>
    <property type="evidence" value="ECO:0007669"/>
    <property type="project" value="UniProtKB-KW"/>
</dbReference>
<dbReference type="InterPro" id="IPR006366">
    <property type="entry name" value="CobA/CysG_C"/>
</dbReference>
<dbReference type="GO" id="GO:0004852">
    <property type="term" value="F:uroporphyrinogen-III synthase activity"/>
    <property type="evidence" value="ECO:0007669"/>
    <property type="project" value="InterPro"/>
</dbReference>
<dbReference type="FunFam" id="3.40.1010.10:FF:000001">
    <property type="entry name" value="Siroheme synthase"/>
    <property type="match status" value="1"/>
</dbReference>
<keyword evidence="12" id="KW-1185">Reference proteome</keyword>
<evidence type="ECO:0000256" key="2">
    <source>
        <dbReference type="ARBA" id="ARBA00012162"/>
    </source>
</evidence>
<dbReference type="Gene3D" id="3.30.950.10">
    <property type="entry name" value="Methyltransferase, Cobalt-precorrin-4 Transmethylase, Domain 2"/>
    <property type="match status" value="1"/>
</dbReference>
<evidence type="ECO:0000256" key="7">
    <source>
        <dbReference type="ARBA" id="ARBA00023244"/>
    </source>
</evidence>
<comment type="caution">
    <text evidence="11">The sequence shown here is derived from an EMBL/GenBank/DDBJ whole genome shotgun (WGS) entry which is preliminary data.</text>
</comment>
<keyword evidence="7" id="KW-0627">Porphyrin biosynthesis</keyword>
<keyword evidence="6" id="KW-0949">S-adenosyl-L-methionine</keyword>
<name>W4QYN4_HALA3</name>
<dbReference type="GO" id="GO:0004851">
    <property type="term" value="F:uroporphyrin-III C-methyltransferase activity"/>
    <property type="evidence" value="ECO:0007669"/>
    <property type="project" value="UniProtKB-EC"/>
</dbReference>
<keyword evidence="5 9" id="KW-0808">Transferase</keyword>
<protein>
    <recommendedName>
        <fullName evidence="3">Uroporphyrinogen-III C-methyltransferase</fullName>
        <ecNumber evidence="2">2.1.1.107</ecNumber>
    </recommendedName>
    <alternativeName>
        <fullName evidence="8">Uroporphyrinogen III methylase</fullName>
    </alternativeName>
</protein>
<evidence type="ECO:0000256" key="9">
    <source>
        <dbReference type="RuleBase" id="RU003960"/>
    </source>
</evidence>
<evidence type="ECO:0000256" key="3">
    <source>
        <dbReference type="ARBA" id="ARBA00018323"/>
    </source>
</evidence>
<dbReference type="eggNOG" id="COG0007">
    <property type="taxonomic scope" value="Bacteria"/>
</dbReference>
<dbReference type="PANTHER" id="PTHR45790:SF3">
    <property type="entry name" value="S-ADENOSYL-L-METHIONINE-DEPENDENT UROPORPHYRINOGEN III METHYLTRANSFERASE, CHLOROPLASTIC"/>
    <property type="match status" value="1"/>
</dbReference>
<evidence type="ECO:0000256" key="5">
    <source>
        <dbReference type="ARBA" id="ARBA00022679"/>
    </source>
</evidence>
<dbReference type="RefSeq" id="WP_052013286.1">
    <property type="nucleotide sequence ID" value="NZ_BAUV01000058.1"/>
</dbReference>
<dbReference type="EMBL" id="BAUV01000058">
    <property type="protein sequence ID" value="GAE37196.1"/>
    <property type="molecule type" value="Genomic_DNA"/>
</dbReference>
<dbReference type="Pfam" id="PF00590">
    <property type="entry name" value="TP_methylase"/>
    <property type="match status" value="1"/>
</dbReference>
<organism evidence="11 12">
    <name type="scientific">Halalkalibacter akibai (strain ATCC 43226 / DSM 21942 / CIP 109018 / JCM 9157 / 1139)</name>
    <name type="common">Bacillus akibai</name>
    <dbReference type="NCBI Taxonomy" id="1236973"/>
    <lineage>
        <taxon>Bacteria</taxon>
        <taxon>Bacillati</taxon>
        <taxon>Bacillota</taxon>
        <taxon>Bacilli</taxon>
        <taxon>Bacillales</taxon>
        <taxon>Bacillaceae</taxon>
        <taxon>Halalkalibacter</taxon>
    </lineage>
</organism>
<dbReference type="InterPro" id="IPR014776">
    <property type="entry name" value="4pyrrole_Mease_sub2"/>
</dbReference>
<dbReference type="InterPro" id="IPR000878">
    <property type="entry name" value="4pyrrol_Mease"/>
</dbReference>
<dbReference type="STRING" id="1236973.JCM9157_4464"/>
<dbReference type="FunFam" id="3.30.950.10:FF:000001">
    <property type="entry name" value="Siroheme synthase"/>
    <property type="match status" value="1"/>
</dbReference>
<evidence type="ECO:0000256" key="6">
    <source>
        <dbReference type="ARBA" id="ARBA00022691"/>
    </source>
</evidence>
<sequence length="489" mass="54349">MNRGMVYFVGAGPGDIDLITVKGKKALQQADVVIFDRLINPFLLTEVRADAKLIYCGKQPCKHTLRQEDIQTEILIHARKGKTVVRLKGGDPAVFGRVGEEAELLAEHQIQYEIIPGITAGIAATMYSGVPITHRKHSNSFAVVTGHGSQKDGTPNINWGNLAKGVETIIFYMGVKHLKTITTELISHGKSRETQALVVQWGTYSKQKTVTGSLATIANKVQQENITNPAIILVGNVAKLRDKLVWFDQRILSGKSFFIPSQSIANEQIVLELKKHGADVYEHQLFSESCEYKLGASEQLKPVLRNHQLLILSPQSAKQFVQTIGENGMDLRSIESTIYSVDDTVRMTLRQNGIQSTVFNKKNLSAAVLIGSDLEIENFKHHFNEATIQLALTKSTVTQKDIEAFARLIEEQHVNTLLFTKRIEALKFLTFLTNSGLTKTEIKAATEIICTDQEAKHLLEQNGMRVNLLIDDVRSLLELNESVVLAKES</sequence>
<dbReference type="Proteomes" id="UP000018896">
    <property type="component" value="Unassembled WGS sequence"/>
</dbReference>
<dbReference type="PROSITE" id="PS00840">
    <property type="entry name" value="SUMT_2"/>
    <property type="match status" value="1"/>
</dbReference>
<evidence type="ECO:0000313" key="11">
    <source>
        <dbReference type="EMBL" id="GAE37196.1"/>
    </source>
</evidence>
<dbReference type="Gene3D" id="3.40.1010.10">
    <property type="entry name" value="Cobalt-precorrin-4 Transmethylase, Domain 1"/>
    <property type="match status" value="1"/>
</dbReference>
<gene>
    <name evidence="11" type="ORF">JCM9157_4464</name>
</gene>
<dbReference type="NCBIfam" id="TIGR01469">
    <property type="entry name" value="cobA_cysG_Cterm"/>
    <property type="match status" value="1"/>
</dbReference>
<dbReference type="InterPro" id="IPR003043">
    <property type="entry name" value="Uropor_MeTrfase_CS"/>
</dbReference>
<evidence type="ECO:0000256" key="4">
    <source>
        <dbReference type="ARBA" id="ARBA00022603"/>
    </source>
</evidence>
<accession>W4QYN4</accession>
<comment type="similarity">
    <text evidence="1 9">Belongs to the precorrin methyltransferase family.</text>
</comment>
<dbReference type="GO" id="GO:0019354">
    <property type="term" value="P:siroheme biosynthetic process"/>
    <property type="evidence" value="ECO:0007669"/>
    <property type="project" value="InterPro"/>
</dbReference>
<dbReference type="SUPFAM" id="SSF53790">
    <property type="entry name" value="Tetrapyrrole methylase"/>
    <property type="match status" value="1"/>
</dbReference>
<dbReference type="InterPro" id="IPR050161">
    <property type="entry name" value="Siro_Cobalamin_biosynth"/>
</dbReference>
<dbReference type="OrthoDB" id="9815856at2"/>
<evidence type="ECO:0000256" key="1">
    <source>
        <dbReference type="ARBA" id="ARBA00005879"/>
    </source>
</evidence>
<evidence type="ECO:0000313" key="12">
    <source>
        <dbReference type="Proteomes" id="UP000018896"/>
    </source>
</evidence>
<feature type="domain" description="Tetrapyrrole methylase" evidence="10">
    <location>
        <begin position="5"/>
        <end position="217"/>
    </location>
</feature>
<dbReference type="InterPro" id="IPR036108">
    <property type="entry name" value="4pyrrol_syn_uPrphyn_synt_sf"/>
</dbReference>
<keyword evidence="4 9" id="KW-0489">Methyltransferase</keyword>
<dbReference type="NCBIfam" id="NF004790">
    <property type="entry name" value="PRK06136.1"/>
    <property type="match status" value="1"/>
</dbReference>
<evidence type="ECO:0000256" key="8">
    <source>
        <dbReference type="ARBA" id="ARBA00079776"/>
    </source>
</evidence>
<reference evidence="11 12" key="1">
    <citation type="journal article" date="2014" name="Genome Announc.">
        <title>Draft Genome Sequences of Three Alkaliphilic Bacillus Strains, Bacillus wakoensis JCM 9140T, Bacillus akibai JCM 9157T, and Bacillus hemicellulosilyticus JCM 9152T.</title>
        <authorList>
            <person name="Yuki M."/>
            <person name="Oshima K."/>
            <person name="Suda W."/>
            <person name="Oshida Y."/>
            <person name="Kitamura K."/>
            <person name="Iida T."/>
            <person name="Hattori M."/>
            <person name="Ohkuma M."/>
        </authorList>
    </citation>
    <scope>NUCLEOTIDE SEQUENCE [LARGE SCALE GENOMIC DNA]</scope>
    <source>
        <strain evidence="11 12">JCM 9157</strain>
    </source>
</reference>
<evidence type="ECO:0000259" key="10">
    <source>
        <dbReference type="Pfam" id="PF00590"/>
    </source>
</evidence>
<proteinExistence type="inferred from homology"/>
<dbReference type="InterPro" id="IPR014777">
    <property type="entry name" value="4pyrrole_Mease_sub1"/>
</dbReference>